<dbReference type="Proteomes" id="UP001202831">
    <property type="component" value="Unassembled WGS sequence"/>
</dbReference>
<reference evidence="2 3" key="1">
    <citation type="submission" date="2022-01" db="EMBL/GenBank/DDBJ databases">
        <title>Whole genome-based taxonomy of the Shewanellaceae.</title>
        <authorList>
            <person name="Martin-Rodriguez A.J."/>
        </authorList>
    </citation>
    <scope>NUCLEOTIDE SEQUENCE [LARGE SCALE GENOMIC DNA]</scope>
    <source>
        <strain evidence="2 3">DSM 21332</strain>
    </source>
</reference>
<proteinExistence type="predicted"/>
<accession>A0ABT0N610</accession>
<evidence type="ECO:0000256" key="1">
    <source>
        <dbReference type="SAM" id="Phobius"/>
    </source>
</evidence>
<keyword evidence="3" id="KW-1185">Reference proteome</keyword>
<keyword evidence="1" id="KW-0812">Transmembrane</keyword>
<keyword evidence="1" id="KW-1133">Transmembrane helix</keyword>
<name>A0ABT0N610_9GAMM</name>
<dbReference type="EMBL" id="JAKIKT010000002">
    <property type="protein sequence ID" value="MCL2913872.1"/>
    <property type="molecule type" value="Genomic_DNA"/>
</dbReference>
<evidence type="ECO:0000313" key="3">
    <source>
        <dbReference type="Proteomes" id="UP001202831"/>
    </source>
</evidence>
<feature type="transmembrane region" description="Helical" evidence="1">
    <location>
        <begin position="189"/>
        <end position="208"/>
    </location>
</feature>
<organism evidence="2 3">
    <name type="scientific">Shewanella corallii</name>
    <dbReference type="NCBI Taxonomy" id="560080"/>
    <lineage>
        <taxon>Bacteria</taxon>
        <taxon>Pseudomonadati</taxon>
        <taxon>Pseudomonadota</taxon>
        <taxon>Gammaproteobacteria</taxon>
        <taxon>Alteromonadales</taxon>
        <taxon>Shewanellaceae</taxon>
        <taxon>Shewanella</taxon>
    </lineage>
</organism>
<keyword evidence="1" id="KW-0472">Membrane</keyword>
<evidence type="ECO:0000313" key="2">
    <source>
        <dbReference type="EMBL" id="MCL2913872.1"/>
    </source>
</evidence>
<dbReference type="RefSeq" id="WP_249248579.1">
    <property type="nucleotide sequence ID" value="NZ_JAKIKT010000002.1"/>
</dbReference>
<protein>
    <submittedName>
        <fullName evidence="2">Uncharacterized protein</fullName>
    </submittedName>
</protein>
<sequence length="210" mass="23452">MIWFGLISLVPLSAMIFMLLTSGPAKEWVYAWASPPLALFALWALGIRDRFVFVGHEVLHQQTWWRLSPKLISRWPASNCSLTISPVTQVEGKYWLSLNTTEGSQTEVFKECLGPLQASRDLALSLAAGNGLAVYDQFSQYPEKVPLKAKVPQFEAQEILQAAIPESIKPLSTGQFQPDFQISGTRVRLIWPLPVFLALAMFLAWYGGAI</sequence>
<feature type="transmembrane region" description="Helical" evidence="1">
    <location>
        <begin position="30"/>
        <end position="47"/>
    </location>
</feature>
<comment type="caution">
    <text evidence="2">The sequence shown here is derived from an EMBL/GenBank/DDBJ whole genome shotgun (WGS) entry which is preliminary data.</text>
</comment>
<gene>
    <name evidence="2" type="ORF">L2725_08705</name>
</gene>